<feature type="compositionally biased region" description="Polar residues" evidence="1">
    <location>
        <begin position="401"/>
        <end position="415"/>
    </location>
</feature>
<feature type="compositionally biased region" description="Basic and acidic residues" evidence="1">
    <location>
        <begin position="1028"/>
        <end position="1037"/>
    </location>
</feature>
<keyword evidence="3" id="KW-1185">Reference proteome</keyword>
<feature type="compositionally biased region" description="Low complexity" evidence="1">
    <location>
        <begin position="479"/>
        <end position="494"/>
    </location>
</feature>
<dbReference type="GeneID" id="73045115"/>
<feature type="region of interest" description="Disordered" evidence="1">
    <location>
        <begin position="1017"/>
        <end position="1044"/>
    </location>
</feature>
<evidence type="ECO:0000313" key="3">
    <source>
        <dbReference type="Proteomes" id="UP001595945"/>
    </source>
</evidence>
<feature type="compositionally biased region" description="Polar residues" evidence="1">
    <location>
        <begin position="77"/>
        <end position="88"/>
    </location>
</feature>
<accession>A0ABD5Q103</accession>
<name>A0ABD5Q103_9EURY</name>
<evidence type="ECO:0000256" key="1">
    <source>
        <dbReference type="SAM" id="MobiDB-lite"/>
    </source>
</evidence>
<sequence>MNLAADRRARVPFALVGVLLLVGSAGLSATLAGGPTARTDESVGVAVDRATAATGTALRGAITRSGRQAAREPVTAPANTTAGRALNDSTPYRDSLRIRIYLAARDALDSVTVHAGGSRSPDGDGVTATVSLPPIRNASDLRDAKRRVKIQPAGGDGAESAENAGLRVRIANVTATATRDGRVVEREQFSPTLVVATPALALHERTERFESRLNRGPLAPGLGRRLTTRLYALAWVRGYAQYGRAPIENVVANRHVELAANGGVLREQRAAFGRSDPRGRRALGWATARVGATDLLTAANAHRGTARTDQLLAAAKDYQKRNPMPGGVTRNRNTTGSKLRVGVNRTADRAFAGLVTGENGTDLSGVLRWAYTADARLVASVRKSDTEGDPDPSPDSPGPNWTLQSSEVRTTTAVESATGPPPGTPEGWHLLRHESRRVVRTSSLVADWARGNETRRTVQRWSETFAVSVGVSGDHRAGTRVTPSVPAPPSRAVAGVHERGGSLDGPNFRDLSERATERLVADRGGFDALARRAVAGTLDTRSKRVAGRRPPDLRTWVYRDLAALRERVRNFSVVVARTRTIGGAPPASELAETLRSRRAELLDAPVRYDGIADRARVAARAAYLDRVVARLESRADRTNATRSAVGQVLADAGRSMDRVRRILRSQAKSRASPAPLFRTPPARAMPADGPGRATNLTVEGAPPYLTLAALDHEQVAAIPEGERDHPLAAENENVFAIPYGDAAETVASELVGGGESGRADLRTAALALRAANRTLAETDNRSLARRRDELRTSLAASMRTVRERLVEELSMPRFDLTEAERRAAVDSGLTRWNTTAGRALAVANGSAAQAVSAAVVRRRSALRQSVRRDWVRLRTELAVESVRRSVAGPPRAQVNRTGTATRSVAKTALKQAVTTGLGNATEVASKRWFGEVLGAVPAGLPVAPVPGYWYATLNVWTVSVRGQYARFAVTAPQGPPGESVSYVRESATVRLDWDDDGASEVVGRTTPVSFETGTTVVVVVPPGPPGVGDRDGNRDETSPGWSPR</sequence>
<protein>
    <submittedName>
        <fullName evidence="2">Uncharacterized protein</fullName>
    </submittedName>
</protein>
<proteinExistence type="predicted"/>
<feature type="region of interest" description="Disordered" evidence="1">
    <location>
        <begin position="381"/>
        <end position="429"/>
    </location>
</feature>
<dbReference type="AlphaFoldDB" id="A0ABD5Q103"/>
<reference evidence="2 3" key="1">
    <citation type="journal article" date="2019" name="Int. J. Syst. Evol. Microbiol.">
        <title>The Global Catalogue of Microorganisms (GCM) 10K type strain sequencing project: providing services to taxonomists for standard genome sequencing and annotation.</title>
        <authorList>
            <consortium name="The Broad Institute Genomics Platform"/>
            <consortium name="The Broad Institute Genome Sequencing Center for Infectious Disease"/>
            <person name="Wu L."/>
            <person name="Ma J."/>
        </authorList>
    </citation>
    <scope>NUCLEOTIDE SEQUENCE [LARGE SCALE GENOMIC DNA]</scope>
    <source>
        <strain evidence="2 3">XZYJ18</strain>
    </source>
</reference>
<comment type="caution">
    <text evidence="2">The sequence shown here is derived from an EMBL/GenBank/DDBJ whole genome shotgun (WGS) entry which is preliminary data.</text>
</comment>
<feature type="region of interest" description="Disordered" evidence="1">
    <location>
        <begin position="58"/>
        <end position="88"/>
    </location>
</feature>
<gene>
    <name evidence="2" type="ORF">ACFO9K_08005</name>
</gene>
<dbReference type="RefSeq" id="WP_254266726.1">
    <property type="nucleotide sequence ID" value="NZ_CP100400.1"/>
</dbReference>
<feature type="region of interest" description="Disordered" evidence="1">
    <location>
        <begin position="475"/>
        <end position="509"/>
    </location>
</feature>
<dbReference type="InterPro" id="IPR055710">
    <property type="entry name" value="DUF7286"/>
</dbReference>
<dbReference type="EMBL" id="JBHSHT010000001">
    <property type="protein sequence ID" value="MFC4824204.1"/>
    <property type="molecule type" value="Genomic_DNA"/>
</dbReference>
<dbReference type="Pfam" id="PF23957">
    <property type="entry name" value="DUF7286"/>
    <property type="match status" value="1"/>
</dbReference>
<dbReference type="Proteomes" id="UP001595945">
    <property type="component" value="Unassembled WGS sequence"/>
</dbReference>
<evidence type="ECO:0000313" key="2">
    <source>
        <dbReference type="EMBL" id="MFC4824204.1"/>
    </source>
</evidence>
<organism evidence="2 3">
    <name type="scientific">Halorussus aquaticus</name>
    <dbReference type="NCBI Taxonomy" id="2953748"/>
    <lineage>
        <taxon>Archaea</taxon>
        <taxon>Methanobacteriati</taxon>
        <taxon>Methanobacteriota</taxon>
        <taxon>Stenosarchaea group</taxon>
        <taxon>Halobacteria</taxon>
        <taxon>Halobacteriales</taxon>
        <taxon>Haladaptataceae</taxon>
        <taxon>Halorussus</taxon>
    </lineage>
</organism>